<comment type="caution">
    <text evidence="1">The sequence shown here is derived from an EMBL/GenBank/DDBJ whole genome shotgun (WGS) entry which is preliminary data.</text>
</comment>
<sequence>MTPGPVQIDIEAALVDPRAFFAQPQEVVVHPQLSREVKLKVLRQWKLNALNLAVAEGEGMGGGEESMLGRVEAAIRALGGSA</sequence>
<evidence type="ECO:0000313" key="2">
    <source>
        <dbReference type="Proteomes" id="UP000646365"/>
    </source>
</evidence>
<organism evidence="1 2">
    <name type="scientific">Aliidongia dinghuensis</name>
    <dbReference type="NCBI Taxonomy" id="1867774"/>
    <lineage>
        <taxon>Bacteria</taxon>
        <taxon>Pseudomonadati</taxon>
        <taxon>Pseudomonadota</taxon>
        <taxon>Alphaproteobacteria</taxon>
        <taxon>Rhodospirillales</taxon>
        <taxon>Dongiaceae</taxon>
        <taxon>Aliidongia</taxon>
    </lineage>
</organism>
<dbReference type="Proteomes" id="UP000646365">
    <property type="component" value="Unassembled WGS sequence"/>
</dbReference>
<gene>
    <name evidence="1" type="ORF">GCM10011611_28750</name>
</gene>
<protein>
    <submittedName>
        <fullName evidence="1">Uncharacterized protein</fullName>
    </submittedName>
</protein>
<dbReference type="EMBL" id="BMJQ01000007">
    <property type="protein sequence ID" value="GGF20922.1"/>
    <property type="molecule type" value="Genomic_DNA"/>
</dbReference>
<accession>A0A8J2YTU1</accession>
<dbReference type="AlphaFoldDB" id="A0A8J2YTU1"/>
<reference evidence="1" key="1">
    <citation type="journal article" date="2014" name="Int. J. Syst. Evol. Microbiol.">
        <title>Complete genome sequence of Corynebacterium casei LMG S-19264T (=DSM 44701T), isolated from a smear-ripened cheese.</title>
        <authorList>
            <consortium name="US DOE Joint Genome Institute (JGI-PGF)"/>
            <person name="Walter F."/>
            <person name="Albersmeier A."/>
            <person name="Kalinowski J."/>
            <person name="Ruckert C."/>
        </authorList>
    </citation>
    <scope>NUCLEOTIDE SEQUENCE</scope>
    <source>
        <strain evidence="1">CGMCC 1.15725</strain>
    </source>
</reference>
<name>A0A8J2YTU1_9PROT</name>
<keyword evidence="2" id="KW-1185">Reference proteome</keyword>
<reference evidence="1" key="2">
    <citation type="submission" date="2020-09" db="EMBL/GenBank/DDBJ databases">
        <authorList>
            <person name="Sun Q."/>
            <person name="Zhou Y."/>
        </authorList>
    </citation>
    <scope>NUCLEOTIDE SEQUENCE</scope>
    <source>
        <strain evidence="1">CGMCC 1.15725</strain>
    </source>
</reference>
<evidence type="ECO:0000313" key="1">
    <source>
        <dbReference type="EMBL" id="GGF20922.1"/>
    </source>
</evidence>
<dbReference type="RefSeq" id="WP_189046887.1">
    <property type="nucleotide sequence ID" value="NZ_BMJQ01000007.1"/>
</dbReference>
<proteinExistence type="predicted"/>